<feature type="transmembrane region" description="Helical" evidence="9">
    <location>
        <begin position="181"/>
        <end position="198"/>
    </location>
</feature>
<feature type="domain" description="Histidine kinase" evidence="10">
    <location>
        <begin position="676"/>
        <end position="893"/>
    </location>
</feature>
<dbReference type="Gene3D" id="3.30.565.10">
    <property type="entry name" value="Histidine kinase-like ATPase, C-terminal domain"/>
    <property type="match status" value="1"/>
</dbReference>
<evidence type="ECO:0000256" key="4">
    <source>
        <dbReference type="ARBA" id="ARBA00022679"/>
    </source>
</evidence>
<feature type="transmembrane region" description="Helical" evidence="9">
    <location>
        <begin position="388"/>
        <end position="406"/>
    </location>
</feature>
<feature type="transmembrane region" description="Helical" evidence="9">
    <location>
        <begin position="427"/>
        <end position="451"/>
    </location>
</feature>
<dbReference type="SMART" id="SM00448">
    <property type="entry name" value="REC"/>
    <property type="match status" value="1"/>
</dbReference>
<dbReference type="Gene3D" id="3.40.50.2300">
    <property type="match status" value="1"/>
</dbReference>
<dbReference type="InterPro" id="IPR003594">
    <property type="entry name" value="HATPase_dom"/>
</dbReference>
<feature type="coiled-coil region" evidence="7">
    <location>
        <begin position="632"/>
        <end position="669"/>
    </location>
</feature>
<keyword evidence="13" id="KW-1185">Reference proteome</keyword>
<reference evidence="12" key="1">
    <citation type="submission" date="2022-09" db="EMBL/GenBank/DDBJ databases">
        <title>Bacterial diversity in gut of crayfish and pufferfish.</title>
        <authorList>
            <person name="Huang Y."/>
        </authorList>
    </citation>
    <scope>NUCLEOTIDE SEQUENCE</scope>
    <source>
        <strain evidence="12">PR12</strain>
    </source>
</reference>
<feature type="domain" description="Response regulatory" evidence="11">
    <location>
        <begin position="920"/>
        <end position="1036"/>
    </location>
</feature>
<dbReference type="CDD" id="cd17546">
    <property type="entry name" value="REC_hyHK_CKI1_RcsC-like"/>
    <property type="match status" value="1"/>
</dbReference>
<evidence type="ECO:0000256" key="3">
    <source>
        <dbReference type="ARBA" id="ARBA00022553"/>
    </source>
</evidence>
<keyword evidence="9" id="KW-0472">Membrane</keyword>
<keyword evidence="12" id="KW-0067">ATP-binding</keyword>
<feature type="modified residue" description="4-aspartylphosphate" evidence="6">
    <location>
        <position position="969"/>
    </location>
</feature>
<evidence type="ECO:0000313" key="12">
    <source>
        <dbReference type="EMBL" id="UXC17698.1"/>
    </source>
</evidence>
<proteinExistence type="predicted"/>
<keyword evidence="4" id="KW-0808">Transferase</keyword>
<protein>
    <recommendedName>
        <fullName evidence="2">histidine kinase</fullName>
        <ecNumber evidence="2">2.7.13.3</ecNumber>
    </recommendedName>
</protein>
<dbReference type="EC" id="2.7.13.3" evidence="2"/>
<dbReference type="InterPro" id="IPR036890">
    <property type="entry name" value="HATPase_C_sf"/>
</dbReference>
<dbReference type="InterPro" id="IPR003661">
    <property type="entry name" value="HisK_dim/P_dom"/>
</dbReference>
<feature type="transmembrane region" description="Helical" evidence="9">
    <location>
        <begin position="258"/>
        <end position="285"/>
    </location>
</feature>
<dbReference type="PROSITE" id="PS50110">
    <property type="entry name" value="RESPONSE_REGULATORY"/>
    <property type="match status" value="1"/>
</dbReference>
<dbReference type="PROSITE" id="PS50109">
    <property type="entry name" value="HIS_KIN"/>
    <property type="match status" value="1"/>
</dbReference>
<evidence type="ECO:0000256" key="7">
    <source>
        <dbReference type="SAM" id="Coils"/>
    </source>
</evidence>
<evidence type="ECO:0000256" key="2">
    <source>
        <dbReference type="ARBA" id="ARBA00012438"/>
    </source>
</evidence>
<dbReference type="Pfam" id="PF02518">
    <property type="entry name" value="HATPase_c"/>
    <property type="match status" value="1"/>
</dbReference>
<dbReference type="Proteomes" id="UP001058290">
    <property type="component" value="Chromosome"/>
</dbReference>
<organism evidence="12 13">
    <name type="scientific">Comamonas squillarum</name>
    <dbReference type="NCBI Taxonomy" id="2977320"/>
    <lineage>
        <taxon>Bacteria</taxon>
        <taxon>Pseudomonadati</taxon>
        <taxon>Pseudomonadota</taxon>
        <taxon>Betaproteobacteria</taxon>
        <taxon>Burkholderiales</taxon>
        <taxon>Comamonadaceae</taxon>
        <taxon>Comamonas</taxon>
    </lineage>
</organism>
<dbReference type="SUPFAM" id="SSF52172">
    <property type="entry name" value="CheY-like"/>
    <property type="match status" value="1"/>
</dbReference>
<dbReference type="InterPro" id="IPR001789">
    <property type="entry name" value="Sig_transdc_resp-reg_receiver"/>
</dbReference>
<feature type="transmembrane region" description="Helical" evidence="9">
    <location>
        <begin position="565"/>
        <end position="587"/>
    </location>
</feature>
<evidence type="ECO:0000256" key="9">
    <source>
        <dbReference type="SAM" id="Phobius"/>
    </source>
</evidence>
<evidence type="ECO:0000256" key="1">
    <source>
        <dbReference type="ARBA" id="ARBA00000085"/>
    </source>
</evidence>
<evidence type="ECO:0000256" key="6">
    <source>
        <dbReference type="PROSITE-ProRule" id="PRU00169"/>
    </source>
</evidence>
<feature type="region of interest" description="Disordered" evidence="8">
    <location>
        <begin position="1049"/>
        <end position="1077"/>
    </location>
</feature>
<dbReference type="GO" id="GO:0005524">
    <property type="term" value="F:ATP binding"/>
    <property type="evidence" value="ECO:0007669"/>
    <property type="project" value="UniProtKB-KW"/>
</dbReference>
<feature type="transmembrane region" description="Helical" evidence="9">
    <location>
        <begin position="44"/>
        <end position="68"/>
    </location>
</feature>
<dbReference type="Pfam" id="PF00512">
    <property type="entry name" value="HisKA"/>
    <property type="match status" value="1"/>
</dbReference>
<name>A0ABY5ZUT6_9BURK</name>
<feature type="transmembrane region" description="Helical" evidence="9">
    <location>
        <begin position="148"/>
        <end position="169"/>
    </location>
</feature>
<dbReference type="InterPro" id="IPR005467">
    <property type="entry name" value="His_kinase_dom"/>
</dbReference>
<keyword evidence="9" id="KW-1133">Transmembrane helix</keyword>
<dbReference type="InterPro" id="IPR011006">
    <property type="entry name" value="CheY-like_superfamily"/>
</dbReference>
<dbReference type="InterPro" id="IPR004358">
    <property type="entry name" value="Sig_transdc_His_kin-like_C"/>
</dbReference>
<feature type="transmembrane region" description="Helical" evidence="9">
    <location>
        <begin position="599"/>
        <end position="622"/>
    </location>
</feature>
<feature type="compositionally biased region" description="Pro residues" evidence="8">
    <location>
        <begin position="1060"/>
        <end position="1073"/>
    </location>
</feature>
<keyword evidence="5" id="KW-0418">Kinase</keyword>
<sequence length="1136" mass="124254">MTKPSQKIFPIRREYNAWVADETMEDYALRYTPQKARRWSEWQLLNTAMGGLSFLALEAIGATITLAYGFSSAAWAIAVMGIVIFLTAWPISVCAARYGLDMDLLTRGAGFGYLGSTITSLVYATFTFIFFALEAAIMALAVQMALGWPLVVCYVLCALVVIPMVLYGVTFISKLQAWTQPLWAVMLLTPYLWLAFQQPQFVQELPGLSGLTSGSADFNWLYFGSASTVIFALIVQVGEQVDYLRFMPRKTASNRGRWWFCVLMGGPGWILLGAARMLGGAYLAYVALQFGSTVAEASDPTHLYLTAFGKIVQDPGVALWITLVFVIMAQIKINVTNAYAGSLAWSNVFSRLTRSHPGRVVWLVFNVMIAMLIMTLGVFSALEKVLGIYSNIAVAWVGALVADLVINKPLGLSPTGTEFRRAYLHDLNPVGLGAMGIAALAAGIAYSGLLGELASAFAPYIALAIALLVSPLLAWATGGRWYIARQPEQFEAAQLQCAVCQNQFERADMAGCPAYGAPICSLCCSLDSRCHDRCKPSTARAQVQWRSLYESLLPQRIQRSINFRLASYAGTVLLLTSPMALALFVVYMQQSLSPGQTDLRWAFVRAFSLLALLCALYAWWLVLAKDSRRMAREESERQTQMLMQEIEAHQRTDAQLQAAKEHAEAANQAKSRYVAGMAHELRTPLTSILGYAQLLLRRSDLPGPAHENISTMLHSGQHMHSLIDELLDLARIEAGRLRLDPAPLQFPEFLEAVNRMVRPQAQAKGLQFELQTQGRIPAWVRADAKRLRQILINLLGNAIRFTDSGSIRLQVDCHSDVVRFDIRDTGIGIAPQDHERIFMPFERGSAGRRAASTGTGLGLTITRMLTLLMGGELSLQSTPGQGSTFSVRLYLSEVHNPPRALAGQPQARPFIGGYLGPRRTLLLVDDQPIHRQLIAGVLIPLGFTVLEAASGQECLEVIRDTPPDALLLDLSMDDLSGWQTAALVRQQYSAMHLPIVIVSADLFENQPEQLERAGCQAFVGKPVLESELMDTLAWLLKLEWIEDMAAGSAGSAGSATTAPAAPPPAPQEPPLPPDLQSDITRLARFGDGAGLRKLLADAQASHPQSRGTLQALDAAAQRFDFPLILESLGPAGPADH</sequence>
<dbReference type="PRINTS" id="PR00344">
    <property type="entry name" value="BCTRLSENSOR"/>
</dbReference>
<feature type="transmembrane region" description="Helical" evidence="9">
    <location>
        <begin position="74"/>
        <end position="100"/>
    </location>
</feature>
<feature type="transmembrane region" description="Helical" evidence="9">
    <location>
        <begin position="317"/>
        <end position="340"/>
    </location>
</feature>
<evidence type="ECO:0000256" key="5">
    <source>
        <dbReference type="ARBA" id="ARBA00022777"/>
    </source>
</evidence>
<feature type="transmembrane region" description="Helical" evidence="9">
    <location>
        <begin position="360"/>
        <end position="382"/>
    </location>
</feature>
<evidence type="ECO:0000259" key="10">
    <source>
        <dbReference type="PROSITE" id="PS50109"/>
    </source>
</evidence>
<dbReference type="InterPro" id="IPR036097">
    <property type="entry name" value="HisK_dim/P_sf"/>
</dbReference>
<keyword evidence="12" id="KW-0547">Nucleotide-binding</keyword>
<feature type="compositionally biased region" description="Low complexity" evidence="8">
    <location>
        <begin position="1049"/>
        <end position="1059"/>
    </location>
</feature>
<dbReference type="SUPFAM" id="SSF47384">
    <property type="entry name" value="Homodimeric domain of signal transducing histidine kinase"/>
    <property type="match status" value="1"/>
</dbReference>
<evidence type="ECO:0000259" key="11">
    <source>
        <dbReference type="PROSITE" id="PS50110"/>
    </source>
</evidence>
<keyword evidence="9" id="KW-0812">Transmembrane</keyword>
<dbReference type="SUPFAM" id="SSF55874">
    <property type="entry name" value="ATPase domain of HSP90 chaperone/DNA topoisomerase II/histidine kinase"/>
    <property type="match status" value="1"/>
</dbReference>
<feature type="transmembrane region" description="Helical" evidence="9">
    <location>
        <begin position="457"/>
        <end position="476"/>
    </location>
</feature>
<comment type="catalytic activity">
    <reaction evidence="1">
        <text>ATP + protein L-histidine = ADP + protein N-phospho-L-histidine.</text>
        <dbReference type="EC" id="2.7.13.3"/>
    </reaction>
</comment>
<dbReference type="Gene3D" id="1.10.287.130">
    <property type="match status" value="1"/>
</dbReference>
<accession>A0ABY5ZUT6</accession>
<keyword evidence="3 6" id="KW-0597">Phosphoprotein</keyword>
<dbReference type="CDD" id="cd16922">
    <property type="entry name" value="HATPase_EvgS-ArcB-TorS-like"/>
    <property type="match status" value="1"/>
</dbReference>
<evidence type="ECO:0000313" key="13">
    <source>
        <dbReference type="Proteomes" id="UP001058290"/>
    </source>
</evidence>
<dbReference type="Gene3D" id="1.10.4160.10">
    <property type="entry name" value="Hydantoin permease"/>
    <property type="match status" value="1"/>
</dbReference>
<dbReference type="CDD" id="cd00082">
    <property type="entry name" value="HisKA"/>
    <property type="match status" value="1"/>
</dbReference>
<dbReference type="EMBL" id="CP104377">
    <property type="protein sequence ID" value="UXC17698.1"/>
    <property type="molecule type" value="Genomic_DNA"/>
</dbReference>
<dbReference type="PANTHER" id="PTHR43047">
    <property type="entry name" value="TWO-COMPONENT HISTIDINE PROTEIN KINASE"/>
    <property type="match status" value="1"/>
</dbReference>
<dbReference type="SMART" id="SM00387">
    <property type="entry name" value="HATPase_c"/>
    <property type="match status" value="1"/>
</dbReference>
<dbReference type="SMART" id="SM00388">
    <property type="entry name" value="HisKA"/>
    <property type="match status" value="1"/>
</dbReference>
<gene>
    <name evidence="12" type="ORF">N4T19_18645</name>
</gene>
<evidence type="ECO:0000256" key="8">
    <source>
        <dbReference type="SAM" id="MobiDB-lite"/>
    </source>
</evidence>
<keyword evidence="7" id="KW-0175">Coiled coil</keyword>
<feature type="transmembrane region" description="Helical" evidence="9">
    <location>
        <begin position="218"/>
        <end position="237"/>
    </location>
</feature>
<dbReference type="RefSeq" id="WP_182344787.1">
    <property type="nucleotide sequence ID" value="NZ_CP104377.1"/>
</dbReference>
<dbReference type="Pfam" id="PF00072">
    <property type="entry name" value="Response_reg"/>
    <property type="match status" value="1"/>
</dbReference>